<dbReference type="InterPro" id="IPR012334">
    <property type="entry name" value="Pectin_lyas_fold"/>
</dbReference>
<reference evidence="9" key="1">
    <citation type="submission" date="2022-12" db="EMBL/GenBank/DDBJ databases">
        <title>Draft genome assemblies for two species of Escallonia (Escalloniales).</title>
        <authorList>
            <person name="Chanderbali A."/>
            <person name="Dervinis C."/>
            <person name="Anghel I."/>
            <person name="Soltis D."/>
            <person name="Soltis P."/>
            <person name="Zapata F."/>
        </authorList>
    </citation>
    <scope>NUCLEOTIDE SEQUENCE</scope>
    <source>
        <strain evidence="9">UCBG92.1500</strain>
        <tissue evidence="9">Leaf</tissue>
    </source>
</reference>
<keyword evidence="7" id="KW-0961">Cell wall biogenesis/degradation</keyword>
<evidence type="ECO:0000256" key="2">
    <source>
        <dbReference type="ARBA" id="ARBA00008834"/>
    </source>
</evidence>
<evidence type="ECO:0000313" key="10">
    <source>
        <dbReference type="Proteomes" id="UP001187471"/>
    </source>
</evidence>
<evidence type="ECO:0000256" key="6">
    <source>
        <dbReference type="ARBA" id="ARBA00023295"/>
    </source>
</evidence>
<sequence>FLVNFNVKDYGAIPDGKADNSKAFLTAWSAACQSEQDCTVLMPDGTFMVNPVVFQGPCNGQITFQIDGVVMAPSDPCLGLENWVAFDHVNGLIVQGQGLFDGQGASAWEQTNCKKTLDCDPAPSGNSLVQLSDIKFINIQGSASAKTAIKLQCSESVPCQDIELVSSHHQHN</sequence>
<organism evidence="9 10">
    <name type="scientific">Escallonia rubra</name>
    <dbReference type="NCBI Taxonomy" id="112253"/>
    <lineage>
        <taxon>Eukaryota</taxon>
        <taxon>Viridiplantae</taxon>
        <taxon>Streptophyta</taxon>
        <taxon>Embryophyta</taxon>
        <taxon>Tracheophyta</taxon>
        <taxon>Spermatophyta</taxon>
        <taxon>Magnoliopsida</taxon>
        <taxon>eudicotyledons</taxon>
        <taxon>Gunneridae</taxon>
        <taxon>Pentapetalae</taxon>
        <taxon>asterids</taxon>
        <taxon>campanulids</taxon>
        <taxon>Escalloniales</taxon>
        <taxon>Escalloniaceae</taxon>
        <taxon>Escallonia</taxon>
    </lineage>
</organism>
<evidence type="ECO:0008006" key="11">
    <source>
        <dbReference type="Google" id="ProtNLM"/>
    </source>
</evidence>
<evidence type="ECO:0000256" key="1">
    <source>
        <dbReference type="ARBA" id="ARBA00004191"/>
    </source>
</evidence>
<dbReference type="GO" id="GO:0071555">
    <property type="term" value="P:cell wall organization"/>
    <property type="evidence" value="ECO:0007669"/>
    <property type="project" value="UniProtKB-KW"/>
</dbReference>
<dbReference type="EMBL" id="JAVXUO010001018">
    <property type="protein sequence ID" value="KAK2987070.1"/>
    <property type="molecule type" value="Genomic_DNA"/>
</dbReference>
<evidence type="ECO:0000256" key="3">
    <source>
        <dbReference type="ARBA" id="ARBA00022512"/>
    </source>
</evidence>
<keyword evidence="4" id="KW-0964">Secreted</keyword>
<dbReference type="SUPFAM" id="SSF51126">
    <property type="entry name" value="Pectin lyase-like"/>
    <property type="match status" value="2"/>
</dbReference>
<evidence type="ECO:0000313" key="9">
    <source>
        <dbReference type="EMBL" id="KAK2987070.1"/>
    </source>
</evidence>
<accession>A0AA88SD36</accession>
<name>A0AA88SD36_9ASTE</name>
<dbReference type="AlphaFoldDB" id="A0AA88SD36"/>
<keyword evidence="10" id="KW-1185">Reference proteome</keyword>
<dbReference type="GO" id="GO:0005975">
    <property type="term" value="P:carbohydrate metabolic process"/>
    <property type="evidence" value="ECO:0007669"/>
    <property type="project" value="InterPro"/>
</dbReference>
<dbReference type="Pfam" id="PF00295">
    <property type="entry name" value="Glyco_hydro_28"/>
    <property type="match status" value="2"/>
</dbReference>
<proteinExistence type="inferred from homology"/>
<feature type="non-terminal residue" evidence="9">
    <location>
        <position position="1"/>
    </location>
</feature>
<evidence type="ECO:0000256" key="7">
    <source>
        <dbReference type="ARBA" id="ARBA00023316"/>
    </source>
</evidence>
<dbReference type="InterPro" id="IPR011050">
    <property type="entry name" value="Pectin_lyase_fold/virulence"/>
</dbReference>
<keyword evidence="6 8" id="KW-0326">Glycosidase</keyword>
<comment type="subcellular location">
    <subcellularLocation>
        <location evidence="1">Secreted</location>
        <location evidence="1">Cell wall</location>
    </subcellularLocation>
</comment>
<protein>
    <recommendedName>
        <fullName evidence="11">Polygalacturonase</fullName>
    </recommendedName>
</protein>
<dbReference type="GO" id="GO:0004650">
    <property type="term" value="F:polygalacturonase activity"/>
    <property type="evidence" value="ECO:0007669"/>
    <property type="project" value="InterPro"/>
</dbReference>
<keyword evidence="3" id="KW-0134">Cell wall</keyword>
<dbReference type="Proteomes" id="UP001187471">
    <property type="component" value="Unassembled WGS sequence"/>
</dbReference>
<evidence type="ECO:0000256" key="4">
    <source>
        <dbReference type="ARBA" id="ARBA00022525"/>
    </source>
</evidence>
<comment type="similarity">
    <text evidence="2 8">Belongs to the glycosyl hydrolase 28 family.</text>
</comment>
<dbReference type="PANTHER" id="PTHR31375">
    <property type="match status" value="1"/>
</dbReference>
<dbReference type="InterPro" id="IPR000743">
    <property type="entry name" value="Glyco_hydro_28"/>
</dbReference>
<keyword evidence="5 8" id="KW-0378">Hydrolase</keyword>
<evidence type="ECO:0000256" key="5">
    <source>
        <dbReference type="ARBA" id="ARBA00022801"/>
    </source>
</evidence>
<comment type="caution">
    <text evidence="9">The sequence shown here is derived from an EMBL/GenBank/DDBJ whole genome shotgun (WGS) entry which is preliminary data.</text>
</comment>
<dbReference type="Gene3D" id="2.160.20.10">
    <property type="entry name" value="Single-stranded right-handed beta-helix, Pectin lyase-like"/>
    <property type="match status" value="2"/>
</dbReference>
<evidence type="ECO:0000256" key="8">
    <source>
        <dbReference type="RuleBase" id="RU361169"/>
    </source>
</evidence>
<gene>
    <name evidence="9" type="ORF">RJ640_004796</name>
</gene>